<protein>
    <recommendedName>
        <fullName evidence="10">AAA+ ATPase domain-containing protein</fullName>
    </recommendedName>
</protein>
<keyword evidence="4" id="KW-0547">Nucleotide-binding</keyword>
<dbReference type="Pfam" id="PF17862">
    <property type="entry name" value="AAA_lid_3"/>
    <property type="match status" value="1"/>
</dbReference>
<dbReference type="NCBIfam" id="NF003069">
    <property type="entry name" value="PRK03992.1"/>
    <property type="match status" value="1"/>
</dbReference>
<name>X1L8W0_9ZZZZ</name>
<proteinExistence type="inferred from homology"/>
<dbReference type="InterPro" id="IPR023501">
    <property type="entry name" value="Nucleotidase_PAN"/>
</dbReference>
<evidence type="ECO:0000256" key="8">
    <source>
        <dbReference type="ARBA" id="ARBA00023186"/>
    </source>
</evidence>
<keyword evidence="6" id="KW-0647">Proteasome</keyword>
<dbReference type="SMART" id="SM00382">
    <property type="entry name" value="AAA"/>
    <property type="match status" value="1"/>
</dbReference>
<dbReference type="GO" id="GO:0000502">
    <property type="term" value="C:proteasome complex"/>
    <property type="evidence" value="ECO:0007669"/>
    <property type="project" value="UniProtKB-KW"/>
</dbReference>
<dbReference type="HAMAP" id="MF_00553">
    <property type="entry name" value="PAN"/>
    <property type="match status" value="1"/>
</dbReference>
<dbReference type="InterPro" id="IPR027417">
    <property type="entry name" value="P-loop_NTPase"/>
</dbReference>
<dbReference type="Pfam" id="PF00004">
    <property type="entry name" value="AAA"/>
    <property type="match status" value="1"/>
</dbReference>
<dbReference type="CDD" id="cd19502">
    <property type="entry name" value="RecA-like_PAN_like"/>
    <property type="match status" value="1"/>
</dbReference>
<accession>X1L8W0</accession>
<dbReference type="Pfam" id="PF16450">
    <property type="entry name" value="Prot_ATP_ID_OB_C"/>
    <property type="match status" value="1"/>
</dbReference>
<dbReference type="AlphaFoldDB" id="X1L8W0"/>
<evidence type="ECO:0000259" key="10">
    <source>
        <dbReference type="SMART" id="SM00382"/>
    </source>
</evidence>
<dbReference type="InterPro" id="IPR003593">
    <property type="entry name" value="AAA+_ATPase"/>
</dbReference>
<dbReference type="InterPro" id="IPR012340">
    <property type="entry name" value="NA-bd_OB-fold"/>
</dbReference>
<evidence type="ECO:0000256" key="7">
    <source>
        <dbReference type="ARBA" id="ARBA00023054"/>
    </source>
</evidence>
<evidence type="ECO:0000313" key="11">
    <source>
        <dbReference type="EMBL" id="GAH98864.1"/>
    </source>
</evidence>
<dbReference type="InterPro" id="IPR003959">
    <property type="entry name" value="ATPase_AAA_core"/>
</dbReference>
<evidence type="ECO:0000256" key="3">
    <source>
        <dbReference type="ARBA" id="ARBA00022490"/>
    </source>
</evidence>
<dbReference type="PROSITE" id="PS00674">
    <property type="entry name" value="AAA"/>
    <property type="match status" value="1"/>
</dbReference>
<keyword evidence="5" id="KW-0067">ATP-binding</keyword>
<keyword evidence="7 9" id="KW-0175">Coiled coil</keyword>
<evidence type="ECO:0000256" key="4">
    <source>
        <dbReference type="ARBA" id="ARBA00022741"/>
    </source>
</evidence>
<feature type="coiled-coil region" evidence="9">
    <location>
        <begin position="5"/>
        <end position="39"/>
    </location>
</feature>
<evidence type="ECO:0000256" key="2">
    <source>
        <dbReference type="ARBA" id="ARBA00006914"/>
    </source>
</evidence>
<dbReference type="FunFam" id="3.40.50.300:FF:000033">
    <property type="entry name" value="26S protease regulatory subunit 6B"/>
    <property type="match status" value="1"/>
</dbReference>
<dbReference type="GO" id="GO:0016887">
    <property type="term" value="F:ATP hydrolysis activity"/>
    <property type="evidence" value="ECO:0007669"/>
    <property type="project" value="InterPro"/>
</dbReference>
<dbReference type="Gene3D" id="2.40.50.140">
    <property type="entry name" value="Nucleic acid-binding proteins"/>
    <property type="match status" value="1"/>
</dbReference>
<reference evidence="11" key="1">
    <citation type="journal article" date="2014" name="Front. Microbiol.">
        <title>High frequency of phylogenetically diverse reductive dehalogenase-homologous genes in deep subseafloor sedimentary metagenomes.</title>
        <authorList>
            <person name="Kawai M."/>
            <person name="Futagami T."/>
            <person name="Toyoda A."/>
            <person name="Takaki Y."/>
            <person name="Nishi S."/>
            <person name="Hori S."/>
            <person name="Arai W."/>
            <person name="Tsubouchi T."/>
            <person name="Morono Y."/>
            <person name="Uchiyama I."/>
            <person name="Ito T."/>
            <person name="Fujiyama A."/>
            <person name="Inagaki F."/>
            <person name="Takami H."/>
        </authorList>
    </citation>
    <scope>NUCLEOTIDE SEQUENCE</scope>
    <source>
        <strain evidence="11">Expedition CK06-06</strain>
    </source>
</reference>
<feature type="non-terminal residue" evidence="11">
    <location>
        <position position="1"/>
    </location>
</feature>
<organism evidence="11">
    <name type="scientific">marine sediment metagenome</name>
    <dbReference type="NCBI Taxonomy" id="412755"/>
    <lineage>
        <taxon>unclassified sequences</taxon>
        <taxon>metagenomes</taxon>
        <taxon>ecological metagenomes</taxon>
    </lineage>
</organism>
<dbReference type="NCBIfam" id="TIGR01242">
    <property type="entry name" value="proteasome-activating nucleotidase"/>
    <property type="match status" value="1"/>
</dbReference>
<keyword evidence="8" id="KW-0143">Chaperone</keyword>
<comment type="similarity">
    <text evidence="2">Belongs to the AAA ATPase family.</text>
</comment>
<dbReference type="SUPFAM" id="SSF52540">
    <property type="entry name" value="P-loop containing nucleoside triphosphate hydrolases"/>
    <property type="match status" value="1"/>
</dbReference>
<comment type="caution">
    <text evidence="11">The sequence shown here is derived from an EMBL/GenBank/DDBJ whole genome shotgun (WGS) entry which is preliminary data.</text>
</comment>
<dbReference type="GO" id="GO:0005737">
    <property type="term" value="C:cytoplasm"/>
    <property type="evidence" value="ECO:0007669"/>
    <property type="project" value="UniProtKB-SubCell"/>
</dbReference>
<dbReference type="PANTHER" id="PTHR23073">
    <property type="entry name" value="26S PROTEASOME REGULATORY SUBUNIT"/>
    <property type="match status" value="1"/>
</dbReference>
<dbReference type="InterPro" id="IPR032501">
    <property type="entry name" value="Prot_ATP_ID_OB_2nd"/>
</dbReference>
<evidence type="ECO:0000256" key="1">
    <source>
        <dbReference type="ARBA" id="ARBA00004496"/>
    </source>
</evidence>
<dbReference type="Gene3D" id="3.40.50.300">
    <property type="entry name" value="P-loop containing nucleotide triphosphate hydrolases"/>
    <property type="match status" value="1"/>
</dbReference>
<dbReference type="InterPro" id="IPR041569">
    <property type="entry name" value="AAA_lid_3"/>
</dbReference>
<sequence length="385" mass="43180">VTEYIHSLEHRIRDLEQEKRSFEVQYLKIERELRSLRAEFDHMHAPPLISATLLDLLEDGRAVVRSSAGPHFVVTASQFIKPEQLKPGARVALNQRNFNIMEVLPSKKDPLVLGMEIEEAPDVSYGDVGGLEDQIQEIQESVELPMLKPELFKKVGIDPPKGVLLYGTPGTGKTLLARAVAHETRATFIRVISSELVQKYIGEGARMVREMFGLAQEKAPSIVFIDELDAIAARRLDTSTSGDREVHRTLMQLLAEMDGFDPRGDVKLLAATNRPDILDPALLRPGRFDRLIYFPLPNERARVAIFKIHTKGMNITKNVSVKELAKRTERATGADIKAICTEAGMFAIREGRERVEQDDSDRAIAKVLPPIKAPELTKPEKMFGY</sequence>
<dbReference type="InterPro" id="IPR003960">
    <property type="entry name" value="ATPase_AAA_CS"/>
</dbReference>
<evidence type="ECO:0000256" key="9">
    <source>
        <dbReference type="SAM" id="Coils"/>
    </source>
</evidence>
<evidence type="ECO:0000256" key="5">
    <source>
        <dbReference type="ARBA" id="ARBA00022840"/>
    </source>
</evidence>
<keyword evidence="3" id="KW-0963">Cytoplasm</keyword>
<dbReference type="InterPro" id="IPR050221">
    <property type="entry name" value="26S_Proteasome_ATPase"/>
</dbReference>
<dbReference type="GO" id="GO:0005524">
    <property type="term" value="F:ATP binding"/>
    <property type="evidence" value="ECO:0007669"/>
    <property type="project" value="UniProtKB-KW"/>
</dbReference>
<dbReference type="FunFam" id="1.10.8.60:FF:000006">
    <property type="entry name" value="26S protease regulatory subunit 8"/>
    <property type="match status" value="1"/>
</dbReference>
<dbReference type="EMBL" id="BARV01001666">
    <property type="protein sequence ID" value="GAH98864.1"/>
    <property type="molecule type" value="Genomic_DNA"/>
</dbReference>
<dbReference type="Gene3D" id="1.10.8.60">
    <property type="match status" value="1"/>
</dbReference>
<feature type="domain" description="AAA+ ATPase" evidence="10">
    <location>
        <begin position="159"/>
        <end position="298"/>
    </location>
</feature>
<gene>
    <name evidence="11" type="ORF">S06H3_04688</name>
</gene>
<evidence type="ECO:0000256" key="6">
    <source>
        <dbReference type="ARBA" id="ARBA00022942"/>
    </source>
</evidence>
<comment type="subcellular location">
    <subcellularLocation>
        <location evidence="1">Cytoplasm</location>
    </subcellularLocation>
</comment>